<dbReference type="SUPFAM" id="SSF54593">
    <property type="entry name" value="Glyoxalase/Bleomycin resistance protein/Dihydroxybiphenyl dioxygenase"/>
    <property type="match status" value="1"/>
</dbReference>
<reference evidence="2 3" key="2">
    <citation type="submission" date="2020-08" db="EMBL/GenBank/DDBJ databases">
        <title>Stappia taiwanensis sp. nov., isolated from a coastal thermal spring.</title>
        <authorList>
            <person name="Kampfer P."/>
        </authorList>
    </citation>
    <scope>NUCLEOTIDE SEQUENCE [LARGE SCALE GENOMIC DNA]</scope>
    <source>
        <strain evidence="2 3">DSM 23284</strain>
    </source>
</reference>
<dbReference type="PROSITE" id="PS51819">
    <property type="entry name" value="VOC"/>
    <property type="match status" value="1"/>
</dbReference>
<evidence type="ECO:0000313" key="3">
    <source>
        <dbReference type="Proteomes" id="UP000559404"/>
    </source>
</evidence>
<dbReference type="Proteomes" id="UP000559404">
    <property type="component" value="Unassembled WGS sequence"/>
</dbReference>
<evidence type="ECO:0000259" key="1">
    <source>
        <dbReference type="PROSITE" id="PS51819"/>
    </source>
</evidence>
<name>A0A838XLW9_9HYPH</name>
<dbReference type="Pfam" id="PF00903">
    <property type="entry name" value="Glyoxalase"/>
    <property type="match status" value="1"/>
</dbReference>
<proteinExistence type="predicted"/>
<gene>
    <name evidence="2" type="ORF">H1W37_07485</name>
</gene>
<feature type="domain" description="VOC" evidence="1">
    <location>
        <begin position="2"/>
        <end position="124"/>
    </location>
</feature>
<organism evidence="2 3">
    <name type="scientific">Stappia taiwanensis</name>
    <dbReference type="NCBI Taxonomy" id="992267"/>
    <lineage>
        <taxon>Bacteria</taxon>
        <taxon>Pseudomonadati</taxon>
        <taxon>Pseudomonadota</taxon>
        <taxon>Alphaproteobacteria</taxon>
        <taxon>Hyphomicrobiales</taxon>
        <taxon>Stappiaceae</taxon>
        <taxon>Stappia</taxon>
    </lineage>
</organism>
<keyword evidence="3" id="KW-1185">Reference proteome</keyword>
<dbReference type="RefSeq" id="WP_181759678.1">
    <property type="nucleotide sequence ID" value="NZ_BMCR01000006.1"/>
</dbReference>
<reference evidence="2 3" key="1">
    <citation type="submission" date="2020-07" db="EMBL/GenBank/DDBJ databases">
        <authorList>
            <person name="Li M."/>
        </authorList>
    </citation>
    <scope>NUCLEOTIDE SEQUENCE [LARGE SCALE GENOMIC DNA]</scope>
    <source>
        <strain evidence="2 3">DSM 23284</strain>
    </source>
</reference>
<dbReference type="Gene3D" id="3.10.180.10">
    <property type="entry name" value="2,3-Dihydroxybiphenyl 1,2-Dioxygenase, domain 1"/>
    <property type="match status" value="1"/>
</dbReference>
<dbReference type="InterPro" id="IPR050383">
    <property type="entry name" value="GlyoxalaseI/FosfomycinResist"/>
</dbReference>
<protein>
    <submittedName>
        <fullName evidence="2">VOC family protein</fullName>
    </submittedName>
</protein>
<dbReference type="PANTHER" id="PTHR21366">
    <property type="entry name" value="GLYOXALASE FAMILY PROTEIN"/>
    <property type="match status" value="1"/>
</dbReference>
<dbReference type="InterPro" id="IPR004360">
    <property type="entry name" value="Glyas_Fos-R_dOase_dom"/>
</dbReference>
<dbReference type="InterPro" id="IPR037523">
    <property type="entry name" value="VOC_core"/>
</dbReference>
<sequence>MKLRYTIFYVEDVAATLAFFNRAFGLETGFLHESKDYGELVTGETKLAFSSRALMTSLGKSPLAPDPQRPTFEIAFETDDVAAALERARQAGATVVQEAREEAWGQTTAYVTDPDGYLIEICSPVSGTASPD</sequence>
<dbReference type="PANTHER" id="PTHR21366:SF22">
    <property type="entry name" value="VOC DOMAIN-CONTAINING PROTEIN"/>
    <property type="match status" value="1"/>
</dbReference>
<dbReference type="AlphaFoldDB" id="A0A838XLW9"/>
<dbReference type="EMBL" id="JACEON010000005">
    <property type="protein sequence ID" value="MBA4611485.1"/>
    <property type="molecule type" value="Genomic_DNA"/>
</dbReference>
<accession>A0A838XLW9</accession>
<evidence type="ECO:0000313" key="2">
    <source>
        <dbReference type="EMBL" id="MBA4611485.1"/>
    </source>
</evidence>
<dbReference type="InterPro" id="IPR029068">
    <property type="entry name" value="Glyas_Bleomycin-R_OHBP_Dase"/>
</dbReference>
<dbReference type="CDD" id="cd07264">
    <property type="entry name" value="VOC_like"/>
    <property type="match status" value="1"/>
</dbReference>
<comment type="caution">
    <text evidence="2">The sequence shown here is derived from an EMBL/GenBank/DDBJ whole genome shotgun (WGS) entry which is preliminary data.</text>
</comment>